<keyword evidence="3" id="KW-1185">Reference proteome</keyword>
<evidence type="ECO:0008006" key="4">
    <source>
        <dbReference type="Google" id="ProtNLM"/>
    </source>
</evidence>
<proteinExistence type="predicted"/>
<evidence type="ECO:0000313" key="3">
    <source>
        <dbReference type="Proteomes" id="UP000184387"/>
    </source>
</evidence>
<dbReference type="STRING" id="198092.SAMN02745194_01806"/>
<dbReference type="RefSeq" id="WP_073133812.1">
    <property type="nucleotide sequence ID" value="NZ_FQZF01000009.1"/>
</dbReference>
<evidence type="ECO:0000256" key="1">
    <source>
        <dbReference type="SAM" id="MobiDB-lite"/>
    </source>
</evidence>
<feature type="region of interest" description="Disordered" evidence="1">
    <location>
        <begin position="15"/>
        <end position="86"/>
    </location>
</feature>
<feature type="compositionally biased region" description="Polar residues" evidence="1">
    <location>
        <begin position="75"/>
        <end position="86"/>
    </location>
</feature>
<sequence length="86" mass="8901">MPDANRIRERAYQLWESAGRPDGQHDAHWAQAEQEMAAGEEASPTMTAPDDGGASPGEAAAAAKAVEGPDGRQGQAASLGNSVTLR</sequence>
<accession>A0A1M6GU45</accession>
<evidence type="ECO:0000313" key="2">
    <source>
        <dbReference type="EMBL" id="SHJ13486.1"/>
    </source>
</evidence>
<reference evidence="2 3" key="1">
    <citation type="submission" date="2016-11" db="EMBL/GenBank/DDBJ databases">
        <authorList>
            <person name="Jaros S."/>
            <person name="Januszkiewicz K."/>
            <person name="Wedrychowicz H."/>
        </authorList>
    </citation>
    <scope>NUCLEOTIDE SEQUENCE [LARGE SCALE GENOMIC DNA]</scope>
    <source>
        <strain evidence="2 3">DSM 14916</strain>
    </source>
</reference>
<dbReference type="AlphaFoldDB" id="A0A1M6GU45"/>
<gene>
    <name evidence="2" type="ORF">SAMN02745194_01806</name>
</gene>
<feature type="compositionally biased region" description="Low complexity" evidence="1">
    <location>
        <begin position="30"/>
        <end position="68"/>
    </location>
</feature>
<organism evidence="2 3">
    <name type="scientific">Muricoccus roseus</name>
    <dbReference type="NCBI Taxonomy" id="198092"/>
    <lineage>
        <taxon>Bacteria</taxon>
        <taxon>Pseudomonadati</taxon>
        <taxon>Pseudomonadota</taxon>
        <taxon>Alphaproteobacteria</taxon>
        <taxon>Acetobacterales</taxon>
        <taxon>Roseomonadaceae</taxon>
        <taxon>Muricoccus</taxon>
    </lineage>
</organism>
<dbReference type="Pfam" id="PF11154">
    <property type="entry name" value="DUF2934"/>
    <property type="match status" value="1"/>
</dbReference>
<dbReference type="Proteomes" id="UP000184387">
    <property type="component" value="Unassembled WGS sequence"/>
</dbReference>
<name>A0A1M6GU45_9PROT</name>
<dbReference type="EMBL" id="FQZF01000009">
    <property type="protein sequence ID" value="SHJ13486.1"/>
    <property type="molecule type" value="Genomic_DNA"/>
</dbReference>
<protein>
    <recommendedName>
        <fullName evidence="4">DUF2934 domain-containing protein</fullName>
    </recommendedName>
</protein>
<dbReference type="InterPro" id="IPR021327">
    <property type="entry name" value="DUF2934"/>
</dbReference>